<dbReference type="Pfam" id="PF00291">
    <property type="entry name" value="PALP"/>
    <property type="match status" value="1"/>
</dbReference>
<dbReference type="NCBIfam" id="TIGR01747">
    <property type="entry name" value="diampropi_NH3ly"/>
    <property type="match status" value="1"/>
</dbReference>
<evidence type="ECO:0000313" key="4">
    <source>
        <dbReference type="EMBL" id="AWB35240.1"/>
    </source>
</evidence>
<dbReference type="Gene3D" id="3.40.50.1100">
    <property type="match status" value="2"/>
</dbReference>
<dbReference type="GO" id="GO:0008838">
    <property type="term" value="F:diaminopropionate ammonia-lyase activity"/>
    <property type="evidence" value="ECO:0007669"/>
    <property type="project" value="InterPro"/>
</dbReference>
<keyword evidence="5" id="KW-1185">Reference proteome</keyword>
<comment type="cofactor">
    <cofactor evidence="1">
        <name>pyridoxal 5'-phosphate</name>
        <dbReference type="ChEBI" id="CHEBI:597326"/>
    </cofactor>
</comment>
<dbReference type="AlphaFoldDB" id="A0A2R4XN59"/>
<accession>A0A2R4XN59</accession>
<keyword evidence="4" id="KW-0456">Lyase</keyword>
<dbReference type="InterPro" id="IPR036052">
    <property type="entry name" value="TrpB-like_PALP_sf"/>
</dbReference>
<organism evidence="4 5">
    <name type="scientific">Orrella marina</name>
    <dbReference type="NCBI Taxonomy" id="2163011"/>
    <lineage>
        <taxon>Bacteria</taxon>
        <taxon>Pseudomonadati</taxon>
        <taxon>Pseudomonadota</taxon>
        <taxon>Betaproteobacteria</taxon>
        <taxon>Burkholderiales</taxon>
        <taxon>Alcaligenaceae</taxon>
        <taxon>Orrella</taxon>
    </lineage>
</organism>
<proteinExistence type="predicted"/>
<sequence>MSEIKSGVSVAAYRNPGAAQPDASYSPMLDHVLNQDGFDQAQREIGQWPGYAPTPLHGLPVLASDLGLGQLFYKDESQRFELKSFKALGGAYAVLRLLQHAIRAVMPDAVVGVSDILDGAYRDLIRQMTVTCATDGNHGRSVAWGARLFGCRCVIYVHATVSEGRVRAIEAFGAEVIRLDGNYDDSVRHAQQQAEQNGWTVVSDTTYEGYRDIPIDVMHGYGVMAREVIDQLGGQAPTHVIVQAGVGAFAAAVCAAFWQHWADRRPRFIIVEPEQAACFFVSGQQGEPVAVTGELDTVMAGLACGEVSPVAWEVLQSGCNVFSTVGDAYALDAMRRLANPGRGDPAIVSGETGAAGLALLLAANQSPEIWSLLGLDNQSRVLILGSEGDTDAEIFEKVVGRTAREVLAS</sequence>
<protein>
    <submittedName>
        <fullName evidence="4">Diaminopropionate ammonia-lyase</fullName>
    </submittedName>
</protein>
<dbReference type="OrthoDB" id="34584at2"/>
<gene>
    <name evidence="4" type="ORF">DBV39_17540</name>
</gene>
<dbReference type="InterPro" id="IPR010081">
    <property type="entry name" value="DiNH2opropionate_NH3_lyase"/>
</dbReference>
<dbReference type="PANTHER" id="PTHR42937:SF1">
    <property type="entry name" value="DIAMINOPROPIONATE AMMONIA-LYASE"/>
    <property type="match status" value="1"/>
</dbReference>
<evidence type="ECO:0000313" key="5">
    <source>
        <dbReference type="Proteomes" id="UP000244571"/>
    </source>
</evidence>
<dbReference type="RefSeq" id="WP_108622650.1">
    <property type="nucleotide sequence ID" value="NZ_CP028901.1"/>
</dbReference>
<evidence type="ECO:0000256" key="2">
    <source>
        <dbReference type="ARBA" id="ARBA00022898"/>
    </source>
</evidence>
<evidence type="ECO:0000259" key="3">
    <source>
        <dbReference type="Pfam" id="PF00291"/>
    </source>
</evidence>
<dbReference type="EMBL" id="CP028901">
    <property type="protein sequence ID" value="AWB35240.1"/>
    <property type="molecule type" value="Genomic_DNA"/>
</dbReference>
<name>A0A2R4XN59_9BURK</name>
<keyword evidence="2" id="KW-0663">Pyridoxal phosphate</keyword>
<dbReference type="CDD" id="cd00640">
    <property type="entry name" value="Trp-synth-beta_II"/>
    <property type="match status" value="1"/>
</dbReference>
<dbReference type="GO" id="GO:0030170">
    <property type="term" value="F:pyridoxal phosphate binding"/>
    <property type="evidence" value="ECO:0007669"/>
    <property type="project" value="InterPro"/>
</dbReference>
<dbReference type="InterPro" id="IPR001926">
    <property type="entry name" value="TrpB-like_PALP"/>
</dbReference>
<evidence type="ECO:0000256" key="1">
    <source>
        <dbReference type="ARBA" id="ARBA00001933"/>
    </source>
</evidence>
<dbReference type="NCBIfam" id="NF006058">
    <property type="entry name" value="PRK08206.1"/>
    <property type="match status" value="1"/>
</dbReference>
<dbReference type="SUPFAM" id="SSF53686">
    <property type="entry name" value="Tryptophan synthase beta subunit-like PLP-dependent enzymes"/>
    <property type="match status" value="1"/>
</dbReference>
<dbReference type="KEGG" id="boz:DBV39_17540"/>
<dbReference type="PANTHER" id="PTHR42937">
    <property type="match status" value="1"/>
</dbReference>
<reference evidence="4 5" key="1">
    <citation type="submission" date="2018-04" db="EMBL/GenBank/DDBJ databases">
        <title>Bordetella sp. HZ20 isolated from seawater.</title>
        <authorList>
            <person name="Sun C."/>
        </authorList>
    </citation>
    <scope>NUCLEOTIDE SEQUENCE [LARGE SCALE GENOMIC DNA]</scope>
    <source>
        <strain evidence="4 5">HZ20</strain>
    </source>
</reference>
<feature type="domain" description="Tryptophan synthase beta chain-like PALP" evidence="3">
    <location>
        <begin position="49"/>
        <end position="365"/>
    </location>
</feature>
<dbReference type="Proteomes" id="UP000244571">
    <property type="component" value="Chromosome"/>
</dbReference>